<dbReference type="Proteomes" id="UP000249169">
    <property type="component" value="Unassembled WGS sequence"/>
</dbReference>
<evidence type="ECO:0000256" key="14">
    <source>
        <dbReference type="PIRSR" id="PIRSR000350-4"/>
    </source>
</evidence>
<feature type="binding site" evidence="13">
    <location>
        <begin position="182"/>
        <end position="189"/>
    </location>
    <ligand>
        <name>NAD(+)</name>
        <dbReference type="ChEBI" id="CHEBI:57540"/>
    </ligand>
</feature>
<feature type="binding site" evidence="13">
    <location>
        <position position="317"/>
    </location>
    <ligand>
        <name>FAD</name>
        <dbReference type="ChEBI" id="CHEBI:57692"/>
    </ligand>
</feature>
<evidence type="ECO:0000256" key="5">
    <source>
        <dbReference type="ARBA" id="ARBA00022630"/>
    </source>
</evidence>
<dbReference type="Pfam" id="PF02852">
    <property type="entry name" value="Pyr_redox_dim"/>
    <property type="match status" value="1"/>
</dbReference>
<name>A0A328C349_9DELT</name>
<feature type="binding site" evidence="13">
    <location>
        <position position="276"/>
    </location>
    <ligand>
        <name>NAD(+)</name>
        <dbReference type="ChEBI" id="CHEBI:57540"/>
    </ligand>
</feature>
<dbReference type="Pfam" id="PF07992">
    <property type="entry name" value="Pyr_redox_2"/>
    <property type="match status" value="1"/>
</dbReference>
<comment type="subcellular location">
    <subcellularLocation>
        <location evidence="1">Cytoplasm</location>
    </subcellularLocation>
</comment>
<evidence type="ECO:0000256" key="7">
    <source>
        <dbReference type="ARBA" id="ARBA00023002"/>
    </source>
</evidence>
<feature type="domain" description="FAD/NAD(P)-binding" evidence="17">
    <location>
        <begin position="4"/>
        <end position="332"/>
    </location>
</feature>
<keyword evidence="13" id="KW-0547">Nucleotide-binding</keyword>
<evidence type="ECO:0000256" key="3">
    <source>
        <dbReference type="ARBA" id="ARBA00012608"/>
    </source>
</evidence>
<dbReference type="PRINTS" id="PR00368">
    <property type="entry name" value="FADPNR"/>
</dbReference>
<feature type="binding site" evidence="13">
    <location>
        <begin position="145"/>
        <end position="147"/>
    </location>
    <ligand>
        <name>FAD</name>
        <dbReference type="ChEBI" id="CHEBI:57692"/>
    </ligand>
</feature>
<dbReference type="InterPro" id="IPR001100">
    <property type="entry name" value="Pyr_nuc-diS_OxRdtase"/>
</dbReference>
<evidence type="ECO:0000256" key="15">
    <source>
        <dbReference type="RuleBase" id="RU003692"/>
    </source>
</evidence>
<dbReference type="GO" id="GO:0005737">
    <property type="term" value="C:cytoplasm"/>
    <property type="evidence" value="ECO:0007669"/>
    <property type="project" value="UniProtKB-SubCell"/>
</dbReference>
<protein>
    <recommendedName>
        <fullName evidence="3 15">Dihydrolipoyl dehydrogenase</fullName>
        <ecNumber evidence="3 15">1.8.1.4</ecNumber>
    </recommendedName>
</protein>
<feature type="domain" description="Pyridine nucleotide-disulphide oxidoreductase dimerisation" evidence="16">
    <location>
        <begin position="352"/>
        <end position="461"/>
    </location>
</feature>
<dbReference type="Gene3D" id="3.30.390.30">
    <property type="match status" value="1"/>
</dbReference>
<comment type="catalytic activity">
    <reaction evidence="11 15">
        <text>N(6)-[(R)-dihydrolipoyl]-L-lysyl-[protein] + NAD(+) = N(6)-[(R)-lipoyl]-L-lysyl-[protein] + NADH + H(+)</text>
        <dbReference type="Rhea" id="RHEA:15045"/>
        <dbReference type="Rhea" id="RHEA-COMP:10474"/>
        <dbReference type="Rhea" id="RHEA-COMP:10475"/>
        <dbReference type="ChEBI" id="CHEBI:15378"/>
        <dbReference type="ChEBI" id="CHEBI:57540"/>
        <dbReference type="ChEBI" id="CHEBI:57945"/>
        <dbReference type="ChEBI" id="CHEBI:83099"/>
        <dbReference type="ChEBI" id="CHEBI:83100"/>
        <dbReference type="EC" id="1.8.1.4"/>
    </reaction>
</comment>
<comment type="miscellaneous">
    <text evidence="15">The active site is a redox-active disulfide bond.</text>
</comment>
<keyword evidence="9" id="KW-1015">Disulfide bond</keyword>
<dbReference type="EMBL" id="QHKO01000011">
    <property type="protein sequence ID" value="RAL20335.1"/>
    <property type="molecule type" value="Genomic_DNA"/>
</dbReference>
<keyword evidence="19" id="KW-1185">Reference proteome</keyword>
<dbReference type="RefSeq" id="WP_111731151.1">
    <property type="nucleotide sequence ID" value="NZ_QHKO01000011.1"/>
</dbReference>
<gene>
    <name evidence="18" type="primary">lpdA</name>
    <name evidence="18" type="ORF">DL240_17285</name>
</gene>
<keyword evidence="7 15" id="KW-0560">Oxidoreductase</keyword>
<evidence type="ECO:0000259" key="17">
    <source>
        <dbReference type="Pfam" id="PF07992"/>
    </source>
</evidence>
<dbReference type="InterPro" id="IPR006258">
    <property type="entry name" value="Lipoamide_DH"/>
</dbReference>
<dbReference type="InterPro" id="IPR012999">
    <property type="entry name" value="Pyr_OxRdtase_I_AS"/>
</dbReference>
<evidence type="ECO:0000256" key="8">
    <source>
        <dbReference type="ARBA" id="ARBA00023027"/>
    </source>
</evidence>
<comment type="caution">
    <text evidence="18">The sequence shown here is derived from an EMBL/GenBank/DDBJ whole genome shotgun (WGS) entry which is preliminary data.</text>
</comment>
<comment type="cofactor">
    <cofactor evidence="13 15">
        <name>FAD</name>
        <dbReference type="ChEBI" id="CHEBI:57692"/>
    </cofactor>
    <text evidence="13 15">Binds 1 FAD per subunit.</text>
</comment>
<dbReference type="OrthoDB" id="9786429at2"/>
<dbReference type="PANTHER" id="PTHR22912:SF217">
    <property type="entry name" value="DIHYDROLIPOYL DEHYDROGENASE"/>
    <property type="match status" value="1"/>
</dbReference>
<evidence type="ECO:0000256" key="10">
    <source>
        <dbReference type="ARBA" id="ARBA00023284"/>
    </source>
</evidence>
<dbReference type="Gene3D" id="3.50.50.60">
    <property type="entry name" value="FAD/NAD(P)-binding domain"/>
    <property type="match status" value="2"/>
</dbReference>
<evidence type="ECO:0000256" key="6">
    <source>
        <dbReference type="ARBA" id="ARBA00022827"/>
    </source>
</evidence>
<dbReference type="SUPFAM" id="SSF55424">
    <property type="entry name" value="FAD/NAD-linked reductases, dimerisation (C-terminal) domain"/>
    <property type="match status" value="1"/>
</dbReference>
<evidence type="ECO:0000256" key="13">
    <source>
        <dbReference type="PIRSR" id="PIRSR000350-3"/>
    </source>
</evidence>
<evidence type="ECO:0000256" key="1">
    <source>
        <dbReference type="ARBA" id="ARBA00004496"/>
    </source>
</evidence>
<feature type="disulfide bond" description="Redox-active" evidence="14">
    <location>
        <begin position="44"/>
        <end position="49"/>
    </location>
</feature>
<keyword evidence="10 15" id="KW-0676">Redox-active center</keyword>
<evidence type="ECO:0000259" key="16">
    <source>
        <dbReference type="Pfam" id="PF02852"/>
    </source>
</evidence>
<dbReference type="InterPro" id="IPR004099">
    <property type="entry name" value="Pyr_nucl-diS_OxRdtase_dimer"/>
</dbReference>
<evidence type="ECO:0000256" key="11">
    <source>
        <dbReference type="ARBA" id="ARBA00049187"/>
    </source>
</evidence>
<dbReference type="PROSITE" id="PS00076">
    <property type="entry name" value="PYRIDINE_REDOX_1"/>
    <property type="match status" value="1"/>
</dbReference>
<accession>A0A328C349</accession>
<dbReference type="GO" id="GO:0050660">
    <property type="term" value="F:flavin adenine dinucleotide binding"/>
    <property type="evidence" value="ECO:0007669"/>
    <property type="project" value="InterPro"/>
</dbReference>
<reference evidence="18 19" key="1">
    <citation type="submission" date="2018-05" db="EMBL/GenBank/DDBJ databases">
        <title>Lujinxingia marina gen. nov. sp. nov., a new facultative anaerobic member of the class Deltaproteobacteria, and proposal of Lujinxingaceae fam. nov.</title>
        <authorList>
            <person name="Li C.-M."/>
        </authorList>
    </citation>
    <scope>NUCLEOTIDE SEQUENCE [LARGE SCALE GENOMIC DNA]</scope>
    <source>
        <strain evidence="18 19">B210</strain>
    </source>
</reference>
<organism evidence="18 19">
    <name type="scientific">Lujinxingia litoralis</name>
    <dbReference type="NCBI Taxonomy" id="2211119"/>
    <lineage>
        <taxon>Bacteria</taxon>
        <taxon>Deltaproteobacteria</taxon>
        <taxon>Bradymonadales</taxon>
        <taxon>Lujinxingiaceae</taxon>
        <taxon>Lujinxingia</taxon>
    </lineage>
</organism>
<dbReference type="InterPro" id="IPR036188">
    <property type="entry name" value="FAD/NAD-bd_sf"/>
</dbReference>
<dbReference type="GO" id="GO:0004148">
    <property type="term" value="F:dihydrolipoyl dehydrogenase (NADH) activity"/>
    <property type="evidence" value="ECO:0007669"/>
    <property type="project" value="UniProtKB-EC"/>
</dbReference>
<feature type="binding site" evidence="13">
    <location>
        <position position="205"/>
    </location>
    <ligand>
        <name>NAD(+)</name>
        <dbReference type="ChEBI" id="CHEBI:57540"/>
    </ligand>
</feature>
<comment type="similarity">
    <text evidence="2 15">Belongs to the class-I pyridine nucleotide-disulfide oxidoreductase family.</text>
</comment>
<keyword evidence="8 13" id="KW-0520">NAD</keyword>
<evidence type="ECO:0000313" key="19">
    <source>
        <dbReference type="Proteomes" id="UP000249169"/>
    </source>
</evidence>
<evidence type="ECO:0000256" key="2">
    <source>
        <dbReference type="ARBA" id="ARBA00007532"/>
    </source>
</evidence>
<dbReference type="InterPro" id="IPR016156">
    <property type="entry name" value="FAD/NAD-linked_Rdtase_dimer_sf"/>
</dbReference>
<dbReference type="SUPFAM" id="SSF51905">
    <property type="entry name" value="FAD/NAD(P)-binding domain"/>
    <property type="match status" value="1"/>
</dbReference>
<dbReference type="FunFam" id="3.30.390.30:FF:000001">
    <property type="entry name" value="Dihydrolipoyl dehydrogenase"/>
    <property type="match status" value="1"/>
</dbReference>
<proteinExistence type="inferred from homology"/>
<dbReference type="GO" id="GO:0006103">
    <property type="term" value="P:2-oxoglutarate metabolic process"/>
    <property type="evidence" value="ECO:0007669"/>
    <property type="project" value="TreeGrafter"/>
</dbReference>
<dbReference type="PRINTS" id="PR00411">
    <property type="entry name" value="PNDRDTASEI"/>
</dbReference>
<dbReference type="InterPro" id="IPR023753">
    <property type="entry name" value="FAD/NAD-binding_dom"/>
</dbReference>
<dbReference type="PANTHER" id="PTHR22912">
    <property type="entry name" value="DISULFIDE OXIDOREDUCTASE"/>
    <property type="match status" value="1"/>
</dbReference>
<keyword evidence="5 15" id="KW-0285">Flavoprotein</keyword>
<dbReference type="AlphaFoldDB" id="A0A328C349"/>
<dbReference type="PIRSF" id="PIRSF000350">
    <property type="entry name" value="Mercury_reductase_MerA"/>
    <property type="match status" value="1"/>
</dbReference>
<dbReference type="EC" id="1.8.1.4" evidence="3 15"/>
<evidence type="ECO:0000256" key="4">
    <source>
        <dbReference type="ARBA" id="ARBA00022490"/>
    </source>
</evidence>
<dbReference type="NCBIfam" id="TIGR01350">
    <property type="entry name" value="lipoamide_DH"/>
    <property type="match status" value="1"/>
</dbReference>
<feature type="binding site" evidence="13">
    <location>
        <position position="53"/>
    </location>
    <ligand>
        <name>FAD</name>
        <dbReference type="ChEBI" id="CHEBI:57692"/>
    </ligand>
</feature>
<keyword evidence="4" id="KW-0963">Cytoplasm</keyword>
<evidence type="ECO:0000313" key="18">
    <source>
        <dbReference type="EMBL" id="RAL20335.1"/>
    </source>
</evidence>
<keyword evidence="6 13" id="KW-0274">FAD</keyword>
<sequence>MSQYDVVVIGSGPGGYVAAIHSAQSGLKTAIVEREPTERLGGTCLLRGCIPTKAMLHTADMLETLKKGDQIGVMANDVALDMAKMQAYKGRVVQKNAGGVSYLMKKNKIDVHLGHGRLAGKGKVSVEKADGKKETLSTKNVILATGSTCFHLPFIDMSPERVLDSDAILEMEEVPEHLVVIGAGAVGTEFASVFLRYGSKVTLIEMAPAVLPSEDHEVSAEAEKSFKKQGMTVLTSSRVTDVKADAAGVKMVVETKKGDKTSSQTIEASHLLVAAGRAPRTQDIGAKGTRLKINERGVVEVDEFMRTGEPGVYAIGDIVDTPWLAHVASKEGILAVDHIAGKNPRPINYRLVPMCTYCSPEVASVGLSERAAKEAGYDVKTGVFPFSAIGKAAILNKTEGFVKIVADKKYDELLGLHIIGPKATELITEGTLAMELESTIEELLMTIHPHPTLAEAVAEAAHAAMGHAIHI</sequence>
<evidence type="ECO:0000256" key="9">
    <source>
        <dbReference type="ARBA" id="ARBA00023157"/>
    </source>
</evidence>
<dbReference type="InterPro" id="IPR050151">
    <property type="entry name" value="Class-I_Pyr_Nuc-Dis_Oxidored"/>
</dbReference>
<feature type="binding site" evidence="13">
    <location>
        <position position="116"/>
    </location>
    <ligand>
        <name>FAD</name>
        <dbReference type="ChEBI" id="CHEBI:57692"/>
    </ligand>
</feature>
<feature type="active site" description="Proton acceptor" evidence="12">
    <location>
        <position position="450"/>
    </location>
</feature>
<evidence type="ECO:0000256" key="12">
    <source>
        <dbReference type="PIRSR" id="PIRSR000350-2"/>
    </source>
</evidence>